<keyword evidence="10" id="KW-0156">Chromatin regulator</keyword>
<keyword evidence="6" id="KW-0132">Cell division</keyword>
<evidence type="ECO:0000313" key="17">
    <source>
        <dbReference type="EMBL" id="KAK6161936.1"/>
    </source>
</evidence>
<keyword evidence="5" id="KW-0963">Cytoplasm</keyword>
<keyword evidence="18" id="KW-1185">Reference proteome</keyword>
<evidence type="ECO:0000256" key="6">
    <source>
        <dbReference type="ARBA" id="ARBA00022618"/>
    </source>
</evidence>
<evidence type="ECO:0000256" key="16">
    <source>
        <dbReference type="SAM" id="MobiDB-lite"/>
    </source>
</evidence>
<gene>
    <name evidence="17" type="ORF">DH2020_001777</name>
</gene>
<evidence type="ECO:0000256" key="4">
    <source>
        <dbReference type="ARBA" id="ARBA00019437"/>
    </source>
</evidence>
<keyword evidence="9" id="KW-0833">Ubl conjugation pathway</keyword>
<evidence type="ECO:0000256" key="3">
    <source>
        <dbReference type="ARBA" id="ARBA00010809"/>
    </source>
</evidence>
<accession>A0ABR0XRZ9</accession>
<feature type="region of interest" description="Disordered" evidence="16">
    <location>
        <begin position="1"/>
        <end position="29"/>
    </location>
</feature>
<feature type="compositionally biased region" description="Pro residues" evidence="16">
    <location>
        <begin position="10"/>
        <end position="20"/>
    </location>
</feature>
<evidence type="ECO:0000313" key="18">
    <source>
        <dbReference type="Proteomes" id="UP001318860"/>
    </source>
</evidence>
<evidence type="ECO:0000256" key="14">
    <source>
        <dbReference type="ARBA" id="ARBA00030984"/>
    </source>
</evidence>
<evidence type="ECO:0000256" key="10">
    <source>
        <dbReference type="ARBA" id="ARBA00022853"/>
    </source>
</evidence>
<sequence length="338" mass="37703">MEVTEVRSLNPPPGGPPSPPGQSGGGGYTLPAARFSSEDILFCIDVGPESMVEMKVNGPNGRPYTRLDSIKQAILLFVHAKLTINPDHRFAFAALSKTTYWLRKEFSSEVDSAIAALRGISVDSSSNHADLTQLFRVATHEAKKSRGQNRIFRVVSDHESSMPPQYQLPPTLKHFTLDVMYLHDKPGPDNCPQTVYDALIEALEQVSEFEGYIFESGQGLTRALFRHMCVLLSHPQQRCIQDELDIPKPLIKKSPVADTSQGDDSVVITSQIMWTQSAEFTMEDELVSERNAKKKTSWTDLNPEGVKALDLGLSLLHKTKAWHIVHYLPHYPDLRLPS</sequence>
<comment type="subcellular location">
    <subcellularLocation>
        <location evidence="2">Cytoplasm</location>
    </subcellularLocation>
    <subcellularLocation>
        <location evidence="1">Nucleus</location>
    </subcellularLocation>
</comment>
<name>A0ABR0XRZ9_REHGL</name>
<dbReference type="SUPFAM" id="SSF53300">
    <property type="entry name" value="vWA-like"/>
    <property type="match status" value="1"/>
</dbReference>
<keyword evidence="12" id="KW-0539">Nucleus</keyword>
<evidence type="ECO:0000256" key="1">
    <source>
        <dbReference type="ARBA" id="ARBA00004123"/>
    </source>
</evidence>
<evidence type="ECO:0000256" key="15">
    <source>
        <dbReference type="ARBA" id="ARBA00031038"/>
    </source>
</evidence>
<dbReference type="PANTHER" id="PTHR15660:SF1">
    <property type="entry name" value="BRISC AND BRCA1-A COMPLEX MEMBER 1"/>
    <property type="match status" value="1"/>
</dbReference>
<dbReference type="Gene3D" id="3.40.50.410">
    <property type="entry name" value="von Willebrand factor, type A domain"/>
    <property type="match status" value="1"/>
</dbReference>
<comment type="similarity">
    <text evidence="3">Belongs to the BABAM1 family.</text>
</comment>
<evidence type="ECO:0000256" key="7">
    <source>
        <dbReference type="ARBA" id="ARBA00022763"/>
    </source>
</evidence>
<evidence type="ECO:0000256" key="11">
    <source>
        <dbReference type="ARBA" id="ARBA00023204"/>
    </source>
</evidence>
<protein>
    <recommendedName>
        <fullName evidence="4">BRISC and BRCA1-A complex member 1</fullName>
    </recommendedName>
    <alternativeName>
        <fullName evidence="14">Mediator of RAP80 interactions and targeting subunit of 40 kDa</fullName>
    </alternativeName>
    <alternativeName>
        <fullName evidence="15">New component of the BRCA1-A complex</fullName>
    </alternativeName>
</protein>
<organism evidence="17 18">
    <name type="scientific">Rehmannia glutinosa</name>
    <name type="common">Chinese foxglove</name>
    <dbReference type="NCBI Taxonomy" id="99300"/>
    <lineage>
        <taxon>Eukaryota</taxon>
        <taxon>Viridiplantae</taxon>
        <taxon>Streptophyta</taxon>
        <taxon>Embryophyta</taxon>
        <taxon>Tracheophyta</taxon>
        <taxon>Spermatophyta</taxon>
        <taxon>Magnoliopsida</taxon>
        <taxon>eudicotyledons</taxon>
        <taxon>Gunneridae</taxon>
        <taxon>Pentapetalae</taxon>
        <taxon>asterids</taxon>
        <taxon>lamiids</taxon>
        <taxon>Lamiales</taxon>
        <taxon>Orobanchaceae</taxon>
        <taxon>Rehmannieae</taxon>
        <taxon>Rehmannia</taxon>
    </lineage>
</organism>
<evidence type="ECO:0000256" key="12">
    <source>
        <dbReference type="ARBA" id="ARBA00023242"/>
    </source>
</evidence>
<evidence type="ECO:0000256" key="8">
    <source>
        <dbReference type="ARBA" id="ARBA00022776"/>
    </source>
</evidence>
<dbReference type="Proteomes" id="UP001318860">
    <property type="component" value="Unassembled WGS sequence"/>
</dbReference>
<evidence type="ECO:0000256" key="9">
    <source>
        <dbReference type="ARBA" id="ARBA00022786"/>
    </source>
</evidence>
<dbReference type="CDD" id="cd21502">
    <property type="entry name" value="vWA_BABAM1"/>
    <property type="match status" value="1"/>
</dbReference>
<comment type="caution">
    <text evidence="17">The sequence shown here is derived from an EMBL/GenBank/DDBJ whole genome shotgun (WGS) entry which is preliminary data.</text>
</comment>
<reference evidence="17 18" key="1">
    <citation type="journal article" date="2021" name="Comput. Struct. Biotechnol. J.">
        <title>De novo genome assembly of the potent medicinal plant Rehmannia glutinosa using nanopore technology.</title>
        <authorList>
            <person name="Ma L."/>
            <person name="Dong C."/>
            <person name="Song C."/>
            <person name="Wang X."/>
            <person name="Zheng X."/>
            <person name="Niu Y."/>
            <person name="Chen S."/>
            <person name="Feng W."/>
        </authorList>
    </citation>
    <scope>NUCLEOTIDE SEQUENCE [LARGE SCALE GENOMIC DNA]</scope>
    <source>
        <strain evidence="17">DH-2019</strain>
    </source>
</reference>
<evidence type="ECO:0000256" key="13">
    <source>
        <dbReference type="ARBA" id="ARBA00023306"/>
    </source>
</evidence>
<dbReference type="EMBL" id="JABTTQ020000002">
    <property type="protein sequence ID" value="KAK6161936.1"/>
    <property type="molecule type" value="Genomic_DNA"/>
</dbReference>
<keyword evidence="13" id="KW-0131">Cell cycle</keyword>
<keyword evidence="11" id="KW-0234">DNA repair</keyword>
<dbReference type="PANTHER" id="PTHR15660">
    <property type="entry name" value="BRISC AND BRCA1-A COMPLEX MEMBER 1"/>
    <property type="match status" value="1"/>
</dbReference>
<dbReference type="InterPro" id="IPR036465">
    <property type="entry name" value="vWFA_dom_sf"/>
</dbReference>
<keyword evidence="7" id="KW-0227">DNA damage</keyword>
<evidence type="ECO:0000256" key="5">
    <source>
        <dbReference type="ARBA" id="ARBA00022490"/>
    </source>
</evidence>
<dbReference type="InterPro" id="IPR026126">
    <property type="entry name" value="BABAM1"/>
</dbReference>
<proteinExistence type="inferred from homology"/>
<keyword evidence="8" id="KW-0498">Mitosis</keyword>
<evidence type="ECO:0000256" key="2">
    <source>
        <dbReference type="ARBA" id="ARBA00004496"/>
    </source>
</evidence>